<dbReference type="Proteomes" id="UP001161389">
    <property type="component" value="Unassembled WGS sequence"/>
</dbReference>
<evidence type="ECO:0000313" key="1">
    <source>
        <dbReference type="EMBL" id="GLQ31720.1"/>
    </source>
</evidence>
<sequence length="471" mass="54082">MIKALLNYKFGCLGPEEKFFILLFLMRFEEIKEGGLGVKAISKLLGVTDRVVSGALRYLVDEGLLEKCRAHKAPDRIFVSYALQDDLYRIKKTDCSVPLESFVIEIAQDTYTDKTHKLKLANRLLLLVLFINADENGVVRNLGVADLAKLTGMSRDRLKSQLEKLMDLEYIRFFTPGVTGTHLFGVAKGAYFLNLDHDSFICSIKPQQVLVLQLDEDTWNIRNTKEWSFFRIGYELRLLKERLKEKFPDEDQQLDAFAKEFKIRTKMLGTNSSFQSLTEDEARALLAFFQDKPVGGRIVRYFCYKLDVLVSQLLTESWGVLNDCPNSVSLNSSRCIKEHESAKKIMGTIKSEFFPLKPKAETSETQVNVLIDYVFYLVLRRACLIKSLLEEKGLVSPVGKRYQVLTHHNQDYLVFFSYSGSPNSKDCDTKFFLKTGVLPSEEQELKKESLYLYRLLSRPVKKVDRFPKKGP</sequence>
<dbReference type="InterPro" id="IPR036390">
    <property type="entry name" value="WH_DNA-bd_sf"/>
</dbReference>
<accession>A0AA37W6N9</accession>
<evidence type="ECO:0000313" key="2">
    <source>
        <dbReference type="Proteomes" id="UP001161389"/>
    </source>
</evidence>
<organism evidence="1 2">
    <name type="scientific">Litoribrevibacter albus</name>
    <dbReference type="NCBI Taxonomy" id="1473156"/>
    <lineage>
        <taxon>Bacteria</taxon>
        <taxon>Pseudomonadati</taxon>
        <taxon>Pseudomonadota</taxon>
        <taxon>Gammaproteobacteria</taxon>
        <taxon>Oceanospirillales</taxon>
        <taxon>Oceanospirillaceae</taxon>
        <taxon>Litoribrevibacter</taxon>
    </lineage>
</organism>
<gene>
    <name evidence="1" type="ORF">GCM10007876_21990</name>
</gene>
<proteinExistence type="predicted"/>
<dbReference type="EMBL" id="BSNM01000014">
    <property type="protein sequence ID" value="GLQ31720.1"/>
    <property type="molecule type" value="Genomic_DNA"/>
</dbReference>
<keyword evidence="2" id="KW-1185">Reference proteome</keyword>
<dbReference type="SUPFAM" id="SSF46785">
    <property type="entry name" value="Winged helix' DNA-binding domain"/>
    <property type="match status" value="1"/>
</dbReference>
<comment type="caution">
    <text evidence="1">The sequence shown here is derived from an EMBL/GenBank/DDBJ whole genome shotgun (WGS) entry which is preliminary data.</text>
</comment>
<dbReference type="RefSeq" id="WP_284381417.1">
    <property type="nucleotide sequence ID" value="NZ_BSNM01000014.1"/>
</dbReference>
<dbReference type="AlphaFoldDB" id="A0AA37W6N9"/>
<reference evidence="1" key="2">
    <citation type="submission" date="2023-01" db="EMBL/GenBank/DDBJ databases">
        <title>Draft genome sequence of Litoribrevibacter albus strain NBRC 110071.</title>
        <authorList>
            <person name="Sun Q."/>
            <person name="Mori K."/>
        </authorList>
    </citation>
    <scope>NUCLEOTIDE SEQUENCE</scope>
    <source>
        <strain evidence="1">NBRC 110071</strain>
    </source>
</reference>
<name>A0AA37W6N9_9GAMM</name>
<protein>
    <submittedName>
        <fullName evidence="1">Uncharacterized protein</fullName>
    </submittedName>
</protein>
<reference evidence="1" key="1">
    <citation type="journal article" date="2014" name="Int. J. Syst. Evol. Microbiol.">
        <title>Complete genome sequence of Corynebacterium casei LMG S-19264T (=DSM 44701T), isolated from a smear-ripened cheese.</title>
        <authorList>
            <consortium name="US DOE Joint Genome Institute (JGI-PGF)"/>
            <person name="Walter F."/>
            <person name="Albersmeier A."/>
            <person name="Kalinowski J."/>
            <person name="Ruckert C."/>
        </authorList>
    </citation>
    <scope>NUCLEOTIDE SEQUENCE</scope>
    <source>
        <strain evidence="1">NBRC 110071</strain>
    </source>
</reference>